<evidence type="ECO:0000313" key="3">
    <source>
        <dbReference type="EMBL" id="KAK0586791.1"/>
    </source>
</evidence>
<reference evidence="3" key="2">
    <citation type="submission" date="2023-06" db="EMBL/GenBank/DDBJ databases">
        <authorList>
            <person name="Swenson N.G."/>
            <person name="Wegrzyn J.L."/>
            <person name="Mcevoy S.L."/>
        </authorList>
    </citation>
    <scope>NUCLEOTIDE SEQUENCE</scope>
    <source>
        <strain evidence="3">NS2018</strain>
        <tissue evidence="3">Leaf</tissue>
    </source>
</reference>
<feature type="domain" description="SFR19-like C-terminal" evidence="2">
    <location>
        <begin position="264"/>
        <end position="319"/>
    </location>
</feature>
<dbReference type="InterPro" id="IPR057031">
    <property type="entry name" value="SFR19-like_C"/>
</dbReference>
<dbReference type="PANTHER" id="PTHR36886">
    <property type="entry name" value="PROTEIN FRIGIDA-ESSENTIAL 1"/>
    <property type="match status" value="1"/>
</dbReference>
<dbReference type="AlphaFoldDB" id="A0AA39S6Z3"/>
<dbReference type="PANTHER" id="PTHR36886:SF7">
    <property type="entry name" value="EXPRESSED PROTEIN"/>
    <property type="match status" value="1"/>
</dbReference>
<feature type="compositionally biased region" description="Low complexity" evidence="1">
    <location>
        <begin position="125"/>
        <end position="134"/>
    </location>
</feature>
<feature type="region of interest" description="Disordered" evidence="1">
    <location>
        <begin position="1"/>
        <end position="93"/>
    </location>
</feature>
<dbReference type="Proteomes" id="UP001168877">
    <property type="component" value="Unassembled WGS sequence"/>
</dbReference>
<accession>A0AA39S6Z3</accession>
<organism evidence="3 4">
    <name type="scientific">Acer saccharum</name>
    <name type="common">Sugar maple</name>
    <dbReference type="NCBI Taxonomy" id="4024"/>
    <lineage>
        <taxon>Eukaryota</taxon>
        <taxon>Viridiplantae</taxon>
        <taxon>Streptophyta</taxon>
        <taxon>Embryophyta</taxon>
        <taxon>Tracheophyta</taxon>
        <taxon>Spermatophyta</taxon>
        <taxon>Magnoliopsida</taxon>
        <taxon>eudicotyledons</taxon>
        <taxon>Gunneridae</taxon>
        <taxon>Pentapetalae</taxon>
        <taxon>rosids</taxon>
        <taxon>malvids</taxon>
        <taxon>Sapindales</taxon>
        <taxon>Sapindaceae</taxon>
        <taxon>Hippocastanoideae</taxon>
        <taxon>Acereae</taxon>
        <taxon>Acer</taxon>
    </lineage>
</organism>
<protein>
    <recommendedName>
        <fullName evidence="2">SFR19-like C-terminal domain-containing protein</fullName>
    </recommendedName>
</protein>
<dbReference type="EMBL" id="JAUESC010000382">
    <property type="protein sequence ID" value="KAK0586791.1"/>
    <property type="molecule type" value="Genomic_DNA"/>
</dbReference>
<proteinExistence type="predicted"/>
<reference evidence="3" key="1">
    <citation type="journal article" date="2022" name="Plant J.">
        <title>Strategies of tolerance reflected in two North American maple genomes.</title>
        <authorList>
            <person name="McEvoy S.L."/>
            <person name="Sezen U.U."/>
            <person name="Trouern-Trend A."/>
            <person name="McMahon S.M."/>
            <person name="Schaberg P.G."/>
            <person name="Yang J."/>
            <person name="Wegrzyn J.L."/>
            <person name="Swenson N.G."/>
        </authorList>
    </citation>
    <scope>NUCLEOTIDE SEQUENCE</scope>
    <source>
        <strain evidence="3">NS2018</strain>
    </source>
</reference>
<keyword evidence="4" id="KW-1185">Reference proteome</keyword>
<evidence type="ECO:0000256" key="1">
    <source>
        <dbReference type="SAM" id="MobiDB-lite"/>
    </source>
</evidence>
<feature type="region of interest" description="Disordered" evidence="1">
    <location>
        <begin position="107"/>
        <end position="170"/>
    </location>
</feature>
<gene>
    <name evidence="3" type="ORF">LWI29_012435</name>
</gene>
<name>A0AA39S6Z3_ACESA</name>
<comment type="caution">
    <text evidence="3">The sequence shown here is derived from an EMBL/GenBank/DDBJ whole genome shotgun (WGS) entry which is preliminary data.</text>
</comment>
<dbReference type="Pfam" id="PF23030">
    <property type="entry name" value="SCAF11-like_C"/>
    <property type="match status" value="1"/>
</dbReference>
<feature type="compositionally biased region" description="Polar residues" evidence="1">
    <location>
        <begin position="7"/>
        <end position="33"/>
    </location>
</feature>
<sequence>MPPGNDFGSQTISRPLTAEFQNHSQVSDLQQQAYPPMHGEDMRFRPPPSYNSPSQQFVGPSLLREDHLAQRSMLGLNAPSSFAQGDNQPLPTPFLRELSANKMQQFSGDSLPLGELSKSSSQIHPYPQQQQPPYGLHHPETISSSSRYPPDLQETNQASHLPDFRGSRNLTHYNPYASTFEQPLGPNSDLMVLGKRRTPLTVWFNKPLDVEENNKKKEVGGVVLETSVDNEECGETADAEVGAVENESPSNPIDDSTSLPPEFVKEVLKPSWRQGNMSKEAFKTIVKKTVDKVSGAMKSHQIPKSRAKIDQYIDSSQRKLTKLVTGYVDKYVKM</sequence>
<feature type="compositionally biased region" description="Polar residues" evidence="1">
    <location>
        <begin position="78"/>
        <end position="89"/>
    </location>
</feature>
<feature type="compositionally biased region" description="Polar residues" evidence="1">
    <location>
        <begin position="141"/>
        <end position="159"/>
    </location>
</feature>
<evidence type="ECO:0000259" key="2">
    <source>
        <dbReference type="Pfam" id="PF23030"/>
    </source>
</evidence>
<evidence type="ECO:0000313" key="4">
    <source>
        <dbReference type="Proteomes" id="UP001168877"/>
    </source>
</evidence>
<dbReference type="InterPro" id="IPR052650">
    <property type="entry name" value="Zinc_finger_CCCH"/>
</dbReference>